<feature type="transmembrane region" description="Helical" evidence="10">
    <location>
        <begin position="409"/>
        <end position="429"/>
    </location>
</feature>
<feature type="transmembrane region" description="Helical" evidence="10">
    <location>
        <begin position="510"/>
        <end position="529"/>
    </location>
</feature>
<comment type="caution">
    <text evidence="12">The sequence shown here is derived from an EMBL/GenBank/DDBJ whole genome shotgun (WGS) entry which is preliminary data.</text>
</comment>
<sequence length="669" mass="73709">MTTELLTTGLSLIGLQLVSRLLTFVLNQTLVRVASPEALGTASIQFEVLINTVLFFSREGVRGGLARTQDEFGRLQNSQESSDKKHPSHGSPSSKTRRQQIINTSFLPVPVGIIFSFVLFFMYWVTVHPTTAQQSHFQTALLLYLLAVLSELLSEPAYIHLILAGETRRRVRVEGTAVTIKTIMTLSVVLFGYRNSHDWGLLGFATGQLAYSLTLAICFWAPHFPSRSGNPERATLALYPHQITESPLEPTNQAFLESWVAKTDLSLCYALTRQSIIKQFLTEGDKMIISKICPIAHQGGYALAMNYGSLIARILFQPVEETSRLYFSKNLSTSRLAPKEQDSISGKTSMTGLRASVDLLTNLVQFQLYLGLIFVTFGPPYVRLGLWILLGSRSAYLREGATSTIVEVLRAYCSLLPLLGLNGILEAFVQSAADEADLNRMSKLMAVWCAVFVGAVGMFSSSWALKTLLISAEVGMVIATGINMLCRIIYGWSFSRKYVQRRAAERTLSIINAAPSCATFLAFIMAAILTRWSETRHSRSFTEEKPSGGGLLSRAMLNHLLIGLGCFFGCLLVICIGAQSSQRTPFVSFYTREIRMSFSPLIYDLQSCGHTASHSIYLSDADTAPNNRCCAGYILVSRSRNALDPCPQEGCGCCCDMLMADSNAFVMIG</sequence>
<accession>A0A0L6VTH5</accession>
<organism evidence="12 13">
    <name type="scientific">Puccinia sorghi</name>
    <dbReference type="NCBI Taxonomy" id="27349"/>
    <lineage>
        <taxon>Eukaryota</taxon>
        <taxon>Fungi</taxon>
        <taxon>Dikarya</taxon>
        <taxon>Basidiomycota</taxon>
        <taxon>Pucciniomycotina</taxon>
        <taxon>Pucciniomycetes</taxon>
        <taxon>Pucciniales</taxon>
        <taxon>Pucciniaceae</taxon>
        <taxon>Puccinia</taxon>
    </lineage>
</organism>
<keyword evidence="7 10" id="KW-0472">Membrane</keyword>
<keyword evidence="13" id="KW-1185">Reference proteome</keyword>
<feature type="transmembrane region" description="Helical" evidence="10">
    <location>
        <begin position="105"/>
        <end position="125"/>
    </location>
</feature>
<protein>
    <recommendedName>
        <fullName evidence="8 10">Man(5)GlcNAc(2)-PP-dolichol translocation protein RFT1</fullName>
    </recommendedName>
</protein>
<dbReference type="Pfam" id="PF04506">
    <property type="entry name" value="Rft-1"/>
    <property type="match status" value="1"/>
</dbReference>
<comment type="subcellular location">
    <subcellularLocation>
        <location evidence="1 10">Endoplasmic reticulum membrane</location>
        <topology evidence="1 10">Multi-pass membrane protein</topology>
    </subcellularLocation>
</comment>
<comment type="similarity">
    <text evidence="3 10">Belongs to the RFT1 family.</text>
</comment>
<evidence type="ECO:0000313" key="12">
    <source>
        <dbReference type="EMBL" id="KNZ63912.1"/>
    </source>
</evidence>
<evidence type="ECO:0000256" key="6">
    <source>
        <dbReference type="ARBA" id="ARBA00022989"/>
    </source>
</evidence>
<feature type="transmembrane region" description="Helical" evidence="10">
    <location>
        <begin position="137"/>
        <end position="163"/>
    </location>
</feature>
<dbReference type="VEuPathDB" id="FungiDB:VP01_1085g1"/>
<dbReference type="GO" id="GO:0006488">
    <property type="term" value="P:dolichol-linked oligosaccharide biosynthetic process"/>
    <property type="evidence" value="ECO:0007669"/>
    <property type="project" value="InterPro"/>
</dbReference>
<keyword evidence="5 10" id="KW-0256">Endoplasmic reticulum</keyword>
<feature type="region of interest" description="Disordered" evidence="11">
    <location>
        <begin position="75"/>
        <end position="97"/>
    </location>
</feature>
<evidence type="ECO:0000256" key="1">
    <source>
        <dbReference type="ARBA" id="ARBA00004477"/>
    </source>
</evidence>
<dbReference type="STRING" id="27349.A0A0L6VTH5"/>
<dbReference type="OrthoDB" id="9979195at2759"/>
<dbReference type="GO" id="GO:0005789">
    <property type="term" value="C:endoplasmic reticulum membrane"/>
    <property type="evidence" value="ECO:0007669"/>
    <property type="project" value="UniProtKB-SubCell"/>
</dbReference>
<evidence type="ECO:0000256" key="7">
    <source>
        <dbReference type="ARBA" id="ARBA00023136"/>
    </source>
</evidence>
<feature type="transmembrane region" description="Helical" evidence="10">
    <location>
        <begin position="368"/>
        <end position="389"/>
    </location>
</feature>
<evidence type="ECO:0000256" key="11">
    <source>
        <dbReference type="SAM" id="MobiDB-lite"/>
    </source>
</evidence>
<evidence type="ECO:0000313" key="13">
    <source>
        <dbReference type="Proteomes" id="UP000037035"/>
    </source>
</evidence>
<feature type="transmembrane region" description="Helical" evidence="10">
    <location>
        <begin position="556"/>
        <end position="578"/>
    </location>
</feature>
<proteinExistence type="inferred from homology"/>
<evidence type="ECO:0000256" key="10">
    <source>
        <dbReference type="RuleBase" id="RU365067"/>
    </source>
</evidence>
<evidence type="ECO:0000256" key="2">
    <source>
        <dbReference type="ARBA" id="ARBA00004922"/>
    </source>
</evidence>
<dbReference type="EMBL" id="LAVV01000954">
    <property type="protein sequence ID" value="KNZ63912.1"/>
    <property type="molecule type" value="Genomic_DNA"/>
</dbReference>
<feature type="transmembrane region" description="Helical" evidence="10">
    <location>
        <begin position="469"/>
        <end position="490"/>
    </location>
</feature>
<dbReference type="Proteomes" id="UP000037035">
    <property type="component" value="Unassembled WGS sequence"/>
</dbReference>
<feature type="transmembrane region" description="Helical" evidence="10">
    <location>
        <begin position="175"/>
        <end position="193"/>
    </location>
</feature>
<evidence type="ECO:0000256" key="5">
    <source>
        <dbReference type="ARBA" id="ARBA00022824"/>
    </source>
</evidence>
<dbReference type="GO" id="GO:0034203">
    <property type="term" value="P:glycolipid translocation"/>
    <property type="evidence" value="ECO:0007669"/>
    <property type="project" value="TreeGrafter"/>
</dbReference>
<dbReference type="AlphaFoldDB" id="A0A0L6VTH5"/>
<keyword evidence="4 10" id="KW-0812">Transmembrane</keyword>
<comment type="pathway">
    <text evidence="2">Protein modification; protein glycosylation.</text>
</comment>
<dbReference type="PANTHER" id="PTHR13117:SF5">
    <property type="entry name" value="PROTEIN RFT1 HOMOLOG"/>
    <property type="match status" value="1"/>
</dbReference>
<dbReference type="PANTHER" id="PTHR13117">
    <property type="entry name" value="ENDOPLASMIC RETICULUM MULTISPAN TRANSMEMBRANE PROTEIN-RELATED"/>
    <property type="match status" value="1"/>
</dbReference>
<feature type="transmembrane region" description="Helical" evidence="10">
    <location>
        <begin position="441"/>
        <end position="463"/>
    </location>
</feature>
<keyword evidence="6 10" id="KW-1133">Transmembrane helix</keyword>
<keyword evidence="10" id="KW-0813">Transport</keyword>
<evidence type="ECO:0000256" key="4">
    <source>
        <dbReference type="ARBA" id="ARBA00022692"/>
    </source>
</evidence>
<gene>
    <name evidence="12" type="ORF">VP01_1085g1</name>
</gene>
<feature type="transmembrane region" description="Helical" evidence="10">
    <location>
        <begin position="199"/>
        <end position="221"/>
    </location>
</feature>
<evidence type="ECO:0000256" key="8">
    <source>
        <dbReference type="ARBA" id="ARBA00044793"/>
    </source>
</evidence>
<name>A0A0L6VTH5_9BASI</name>
<reference evidence="12 13" key="1">
    <citation type="submission" date="2015-08" db="EMBL/GenBank/DDBJ databases">
        <title>Next Generation Sequencing and Analysis of the Genome of Puccinia sorghi L Schw, the Causal Agent of Maize Common Rust.</title>
        <authorList>
            <person name="Rochi L."/>
            <person name="Burguener G."/>
            <person name="Darino M."/>
            <person name="Turjanski A."/>
            <person name="Kreff E."/>
            <person name="Dieguez M.J."/>
            <person name="Sacco F."/>
        </authorList>
    </citation>
    <scope>NUCLEOTIDE SEQUENCE [LARGE SCALE GENOMIC DNA]</scope>
    <source>
        <strain evidence="12 13">RO10H11247</strain>
    </source>
</reference>
<dbReference type="InterPro" id="IPR007594">
    <property type="entry name" value="RFT1"/>
</dbReference>
<evidence type="ECO:0000256" key="9">
    <source>
        <dbReference type="ARBA" id="ARBA00045912"/>
    </source>
</evidence>
<comment type="function">
    <text evidence="9 10">Intramembrane glycolipid transporter that operates in the biosynthetic pathway of dolichol-linked oligosaccharides, the glycan precursors employed in protein asparagine (N)-glycosylation. The sequential addition of sugars to dolichol pyrophosphate produces dolichol-linked oligosaccharides containing fourteen sugars, including two GlcNAcs, nine mannoses and three glucoses. Once assembled, the oligosaccharide is transferred from the lipid to nascent proteins by oligosaccharyltransferases. The assembly of dolichol-linked oligosaccharides begins on the cytosolic side of the endoplasmic reticulum membrane and finishes in its lumen. RFT1 could mediate the translocation of the cytosolically oriented intermediate DolPP-GlcNAc2Man5, produced by ALG11, into the ER lumen where dolichol-linked oligosaccharides assembly continues. However, the intramembrane lipid transporter activity could not be confirmed in vitro.</text>
</comment>
<evidence type="ECO:0000256" key="3">
    <source>
        <dbReference type="ARBA" id="ARBA00010288"/>
    </source>
</evidence>